<feature type="region of interest" description="Disordered" evidence="1">
    <location>
        <begin position="106"/>
        <end position="128"/>
    </location>
</feature>
<dbReference type="AlphaFoldDB" id="A0A8J2XLI7"/>
<dbReference type="Pfam" id="PF18986">
    <property type="entry name" value="DUF5719"/>
    <property type="match status" value="1"/>
</dbReference>
<evidence type="ECO:0000256" key="1">
    <source>
        <dbReference type="SAM" id="MobiDB-lite"/>
    </source>
</evidence>
<dbReference type="InterPro" id="IPR043777">
    <property type="entry name" value="DUF5719"/>
</dbReference>
<comment type="caution">
    <text evidence="3">The sequence shown here is derived from an EMBL/GenBank/DDBJ whole genome shotgun (WGS) entry which is preliminary data.</text>
</comment>
<keyword evidence="4" id="KW-1185">Reference proteome</keyword>
<reference evidence="3" key="1">
    <citation type="journal article" date="2014" name="Int. J. Syst. Evol. Microbiol.">
        <title>Complete genome sequence of Corynebacterium casei LMG S-19264T (=DSM 44701T), isolated from a smear-ripened cheese.</title>
        <authorList>
            <consortium name="US DOE Joint Genome Institute (JGI-PGF)"/>
            <person name="Walter F."/>
            <person name="Albersmeier A."/>
            <person name="Kalinowski J."/>
            <person name="Ruckert C."/>
        </authorList>
    </citation>
    <scope>NUCLEOTIDE SEQUENCE</scope>
    <source>
        <strain evidence="3">CGMCC 1.12785</strain>
    </source>
</reference>
<proteinExistence type="predicted"/>
<evidence type="ECO:0000313" key="3">
    <source>
        <dbReference type="EMBL" id="GGA18571.1"/>
    </source>
</evidence>
<dbReference type="Proteomes" id="UP000616114">
    <property type="component" value="Unassembled WGS sequence"/>
</dbReference>
<accession>A0A8J2XLI7</accession>
<feature type="compositionally biased region" description="Acidic residues" evidence="1">
    <location>
        <begin position="107"/>
        <end position="120"/>
    </location>
</feature>
<evidence type="ECO:0000256" key="2">
    <source>
        <dbReference type="SAM" id="SignalP"/>
    </source>
</evidence>
<reference evidence="3" key="2">
    <citation type="submission" date="2020-09" db="EMBL/GenBank/DDBJ databases">
        <authorList>
            <person name="Sun Q."/>
            <person name="Zhou Y."/>
        </authorList>
    </citation>
    <scope>NUCLEOTIDE SEQUENCE</scope>
    <source>
        <strain evidence="3">CGMCC 1.12785</strain>
    </source>
</reference>
<sequence length="517" mass="51824">MKISAATARSLATAVGLLATGGAVLAATTVLPVPYAGSDRAPASVSIPASDTLAACPGPLQLPEEAAGTDDEYATGEAQTERLAALSVPADEVAAAAPLDIRALASEDGDEEDIAQQEDAEGSRFEDDLSRPVMLTGTVLGSTPAQVQGTQLSLSRDGDLRGLAAAGCTPPATQQWLVGGSTRIGSTSQLVLQNPSSAPAEVEIRIFSPDGEVELPGSEAVLVEPRSARTVLLGGLASELAEPAVSVTSSGGLVTAAIVESALRGLEPAGVDIVTPAEPAESLVVPAVSLAETEAEDAQPELRIANTSAEPVDVELLARGTDGPADWATERTSVPGNGVTTVPLDGLPAGDYQLELAATGPVVAGAKFTREGEVAVENEVSGETGSRPATEFAWSAGRPALSGQHLLPLPEGAQARLVLGREGSQPATVRVSAVGEDGHPGVAEDVELSGEGITALDLGELFGEQPAGIVIDAPQEQAVHAGVVLTAGDAEEGELVSSLSVPAAPAGAGSRGVRVLG</sequence>
<protein>
    <recommendedName>
        <fullName evidence="5">Secreted protein</fullName>
    </recommendedName>
</protein>
<name>A0A8J2XLI7_9MICO</name>
<feature type="signal peptide" evidence="2">
    <location>
        <begin position="1"/>
        <end position="26"/>
    </location>
</feature>
<feature type="chain" id="PRO_5035243221" description="Secreted protein" evidence="2">
    <location>
        <begin position="27"/>
        <end position="517"/>
    </location>
</feature>
<dbReference type="RefSeq" id="WP_188550942.1">
    <property type="nucleotide sequence ID" value="NZ_BMFY01000009.1"/>
</dbReference>
<evidence type="ECO:0000313" key="4">
    <source>
        <dbReference type="Proteomes" id="UP000616114"/>
    </source>
</evidence>
<organism evidence="3 4">
    <name type="scientific">Sediminivirga luteola</name>
    <dbReference type="NCBI Taxonomy" id="1774748"/>
    <lineage>
        <taxon>Bacteria</taxon>
        <taxon>Bacillati</taxon>
        <taxon>Actinomycetota</taxon>
        <taxon>Actinomycetes</taxon>
        <taxon>Micrococcales</taxon>
        <taxon>Brevibacteriaceae</taxon>
        <taxon>Sediminivirga</taxon>
    </lineage>
</organism>
<gene>
    <name evidence="3" type="ORF">GCM10011333_22050</name>
</gene>
<evidence type="ECO:0008006" key="5">
    <source>
        <dbReference type="Google" id="ProtNLM"/>
    </source>
</evidence>
<keyword evidence="2" id="KW-0732">Signal</keyword>
<dbReference type="EMBL" id="BMFY01000009">
    <property type="protein sequence ID" value="GGA18571.1"/>
    <property type="molecule type" value="Genomic_DNA"/>
</dbReference>